<dbReference type="GO" id="GO:0016020">
    <property type="term" value="C:membrane"/>
    <property type="evidence" value="ECO:0007669"/>
    <property type="project" value="UniProtKB-SubCell"/>
</dbReference>
<dbReference type="Pfam" id="PF03741">
    <property type="entry name" value="TerC"/>
    <property type="match status" value="1"/>
</dbReference>
<dbReference type="RefSeq" id="WP_077863878.1">
    <property type="nucleotide sequence ID" value="NZ_LZYZ01000001.1"/>
</dbReference>
<accession>A0A1S8NI63</accession>
<keyword evidence="3 6" id="KW-0812">Transmembrane</keyword>
<feature type="transmembrane region" description="Helical" evidence="6">
    <location>
        <begin position="155"/>
        <end position="177"/>
    </location>
</feature>
<dbReference type="PANTHER" id="PTHR30238">
    <property type="entry name" value="MEMBRANE BOUND PREDICTED REDOX MODULATOR"/>
    <property type="match status" value="1"/>
</dbReference>
<evidence type="ECO:0000256" key="6">
    <source>
        <dbReference type="SAM" id="Phobius"/>
    </source>
</evidence>
<feature type="transmembrane region" description="Helical" evidence="6">
    <location>
        <begin position="63"/>
        <end position="82"/>
    </location>
</feature>
<dbReference type="EMBL" id="LZYZ01000001">
    <property type="protein sequence ID" value="OOM16130.1"/>
    <property type="molecule type" value="Genomic_DNA"/>
</dbReference>
<evidence type="ECO:0000256" key="2">
    <source>
        <dbReference type="ARBA" id="ARBA00007511"/>
    </source>
</evidence>
<comment type="caution">
    <text evidence="7">The sequence shown here is derived from an EMBL/GenBank/DDBJ whole genome shotgun (WGS) entry which is preliminary data.</text>
</comment>
<evidence type="ECO:0000256" key="4">
    <source>
        <dbReference type="ARBA" id="ARBA00022989"/>
    </source>
</evidence>
<dbReference type="PANTHER" id="PTHR30238:SF6">
    <property type="entry name" value="TERC-LIKE PROTEIN"/>
    <property type="match status" value="1"/>
</dbReference>
<gene>
    <name evidence="7" type="primary">alx_1</name>
    <name evidence="7" type="ORF">CLOSAC_04010</name>
</gene>
<dbReference type="InterPro" id="IPR022493">
    <property type="entry name" value="CHP03716_TM_YkoY"/>
</dbReference>
<feature type="transmembrane region" description="Helical" evidence="6">
    <location>
        <begin position="213"/>
        <end position="231"/>
    </location>
</feature>
<evidence type="ECO:0000313" key="8">
    <source>
        <dbReference type="Proteomes" id="UP000191154"/>
    </source>
</evidence>
<organism evidence="7 8">
    <name type="scientific">Clostridium saccharobutylicum</name>
    <dbReference type="NCBI Taxonomy" id="169679"/>
    <lineage>
        <taxon>Bacteria</taxon>
        <taxon>Bacillati</taxon>
        <taxon>Bacillota</taxon>
        <taxon>Clostridia</taxon>
        <taxon>Eubacteriales</taxon>
        <taxon>Clostridiaceae</taxon>
        <taxon>Clostridium</taxon>
    </lineage>
</organism>
<dbReference type="NCBIfam" id="TIGR03716">
    <property type="entry name" value="R_switched_YkoY"/>
    <property type="match status" value="1"/>
</dbReference>
<feature type="transmembrane region" description="Helical" evidence="6">
    <location>
        <begin position="189"/>
        <end position="207"/>
    </location>
</feature>
<comment type="subcellular location">
    <subcellularLocation>
        <location evidence="1">Membrane</location>
        <topology evidence="1">Multi-pass membrane protein</topology>
    </subcellularLocation>
</comment>
<dbReference type="AlphaFoldDB" id="A0A1S8NI63"/>
<sequence>MVHSIINNYSQFFSLSSFEGIFTVSGISTILLLVLLEGLLSADNALVLAMMVKHLPEKQQKKALMYGIWGAYIFRFLVIGIGTYLIKFTWIKAIGALYLLYMAYKGLFGESEEDLDISKVVKKGLWATVASVELMDIVFSIDSVTAALALSDKMWVLFLGAIFGILMMRGVAQVFVVLIEKVPELEKTAYILIALIGLKLGVTLVGIEVPDLLFFSVLIIIFLGTFVVSKFNKKEKVQPHN</sequence>
<evidence type="ECO:0000313" key="7">
    <source>
        <dbReference type="EMBL" id="OOM16130.1"/>
    </source>
</evidence>
<keyword evidence="5 6" id="KW-0472">Membrane</keyword>
<comment type="similarity">
    <text evidence="2">Belongs to the TerC family.</text>
</comment>
<reference evidence="7 8" key="1">
    <citation type="submission" date="2016-05" db="EMBL/GenBank/DDBJ databases">
        <title>Microbial solvent formation.</title>
        <authorList>
            <person name="Poehlein A."/>
            <person name="Montoya Solano J.D."/>
            <person name="Flitsch S."/>
            <person name="Krabben P."/>
            <person name="Duerre P."/>
            <person name="Daniel R."/>
        </authorList>
    </citation>
    <scope>NUCLEOTIDE SEQUENCE [LARGE SCALE GENOMIC DNA]</scope>
    <source>
        <strain evidence="7 8">L1-8</strain>
    </source>
</reference>
<name>A0A1S8NI63_CLOSA</name>
<dbReference type="STRING" id="169679.CSACC_38040"/>
<keyword evidence="4 6" id="KW-1133">Transmembrane helix</keyword>
<dbReference type="Proteomes" id="UP000191154">
    <property type="component" value="Unassembled WGS sequence"/>
</dbReference>
<evidence type="ECO:0000256" key="5">
    <source>
        <dbReference type="ARBA" id="ARBA00023136"/>
    </source>
</evidence>
<feature type="transmembrane region" description="Helical" evidence="6">
    <location>
        <begin position="20"/>
        <end position="42"/>
    </location>
</feature>
<proteinExistence type="inferred from homology"/>
<evidence type="ECO:0000256" key="1">
    <source>
        <dbReference type="ARBA" id="ARBA00004141"/>
    </source>
</evidence>
<dbReference type="InterPro" id="IPR005496">
    <property type="entry name" value="Integral_membrane_TerC"/>
</dbReference>
<protein>
    <submittedName>
        <fullName evidence="7">Inner membrane protein alx</fullName>
    </submittedName>
</protein>
<evidence type="ECO:0000256" key="3">
    <source>
        <dbReference type="ARBA" id="ARBA00022692"/>
    </source>
</evidence>